<name>A0A1R4IVL9_9MICO</name>
<dbReference type="RefSeq" id="WP_087136361.1">
    <property type="nucleotide sequence ID" value="NZ_FUKR01000022.1"/>
</dbReference>
<evidence type="ECO:0000313" key="5">
    <source>
        <dbReference type="EMBL" id="SJN23882.1"/>
    </source>
</evidence>
<dbReference type="Gene3D" id="3.40.50.720">
    <property type="entry name" value="NAD(P)-binding Rossmann-like Domain"/>
    <property type="match status" value="1"/>
</dbReference>
<dbReference type="AlphaFoldDB" id="A0A1R4IVL9"/>
<dbReference type="InterPro" id="IPR036291">
    <property type="entry name" value="NAD(P)-bd_dom_sf"/>
</dbReference>
<dbReference type="NCBIfam" id="NF006776">
    <property type="entry name" value="PRK09291.1"/>
    <property type="match status" value="1"/>
</dbReference>
<dbReference type="PRINTS" id="PR00081">
    <property type="entry name" value="GDHRDH"/>
</dbReference>
<dbReference type="Proteomes" id="UP000196778">
    <property type="component" value="Unassembled WGS sequence"/>
</dbReference>
<dbReference type="PANTHER" id="PTHR42901">
    <property type="entry name" value="ALCOHOL DEHYDROGENASE"/>
    <property type="match status" value="1"/>
</dbReference>
<dbReference type="InterPro" id="IPR020904">
    <property type="entry name" value="Sc_DH/Rdtase_CS"/>
</dbReference>
<feature type="domain" description="Ketoreductase" evidence="4">
    <location>
        <begin position="4"/>
        <end position="183"/>
    </location>
</feature>
<dbReference type="Pfam" id="PF00106">
    <property type="entry name" value="adh_short"/>
    <property type="match status" value="1"/>
</dbReference>
<dbReference type="OrthoDB" id="9792003at2"/>
<dbReference type="PRINTS" id="PR00080">
    <property type="entry name" value="SDRFAMILY"/>
</dbReference>
<reference evidence="6" key="1">
    <citation type="submission" date="2017-02" db="EMBL/GenBank/DDBJ databases">
        <authorList>
            <person name="Dridi B."/>
        </authorList>
    </citation>
    <scope>NUCLEOTIDE SEQUENCE [LARGE SCALE GENOMIC DNA]</scope>
    <source>
        <strain evidence="6">EB411</strain>
    </source>
</reference>
<evidence type="ECO:0000256" key="1">
    <source>
        <dbReference type="ARBA" id="ARBA00006484"/>
    </source>
</evidence>
<dbReference type="EMBL" id="FUKR01000022">
    <property type="protein sequence ID" value="SJN23882.1"/>
    <property type="molecule type" value="Genomic_DNA"/>
</dbReference>
<evidence type="ECO:0000313" key="6">
    <source>
        <dbReference type="Proteomes" id="UP000196778"/>
    </source>
</evidence>
<comment type="similarity">
    <text evidence="1 3">Belongs to the short-chain dehydrogenases/reductases (SDR) family.</text>
</comment>
<evidence type="ECO:0000259" key="4">
    <source>
        <dbReference type="SMART" id="SM00822"/>
    </source>
</evidence>
<organism evidence="5 6">
    <name type="scientific">Mycetocola reblochoni REB411</name>
    <dbReference type="NCBI Taxonomy" id="1255698"/>
    <lineage>
        <taxon>Bacteria</taxon>
        <taxon>Bacillati</taxon>
        <taxon>Actinomycetota</taxon>
        <taxon>Actinomycetes</taxon>
        <taxon>Micrococcales</taxon>
        <taxon>Microbacteriaceae</taxon>
        <taxon>Mycetocola</taxon>
    </lineage>
</organism>
<dbReference type="PANTHER" id="PTHR42901:SF1">
    <property type="entry name" value="ALCOHOL DEHYDROGENASE"/>
    <property type="match status" value="1"/>
</dbReference>
<dbReference type="SUPFAM" id="SSF51735">
    <property type="entry name" value="NAD(P)-binding Rossmann-fold domains"/>
    <property type="match status" value="1"/>
</dbReference>
<accession>A0A1R4IVL9</accession>
<keyword evidence="2" id="KW-0560">Oxidoreductase</keyword>
<evidence type="ECO:0000256" key="3">
    <source>
        <dbReference type="RuleBase" id="RU000363"/>
    </source>
</evidence>
<proteinExistence type="inferred from homology"/>
<dbReference type="InterPro" id="IPR002347">
    <property type="entry name" value="SDR_fam"/>
</dbReference>
<sequence>MTAQTILITGAGSGFGRELALQLAESGRRVIAGVEIVAQVAELEEHASRRGVHLTIEKLDVTDPADRERVRGWDIDVLVNNAGISEGGSVADIPEEALRRQFEVNVIGPAALTRDVARRMARRRSGSIVFMSSVAGLSTDPFAGAYSASKHAVEALASALRAELAEFGVRVATVNPGPYLTGFNDRMFESWRRWRDEPSDRLFDYERIAFPHAQYDPAIAVRDALPVITGESAAYRTVTPAEFAAGVKEQQEGEWGRRTDGPAQRDELVQTAYNMEPGTPVAPGGANAG</sequence>
<gene>
    <name evidence="5" type="ORF">FM119_03870</name>
</gene>
<protein>
    <submittedName>
        <fullName evidence="5">Short chain dehydrogenase</fullName>
    </submittedName>
</protein>
<dbReference type="GO" id="GO:0016491">
    <property type="term" value="F:oxidoreductase activity"/>
    <property type="evidence" value="ECO:0007669"/>
    <property type="project" value="UniProtKB-KW"/>
</dbReference>
<dbReference type="SMART" id="SM00822">
    <property type="entry name" value="PKS_KR"/>
    <property type="match status" value="1"/>
</dbReference>
<evidence type="ECO:0000256" key="2">
    <source>
        <dbReference type="ARBA" id="ARBA00023002"/>
    </source>
</evidence>
<dbReference type="PROSITE" id="PS00061">
    <property type="entry name" value="ADH_SHORT"/>
    <property type="match status" value="1"/>
</dbReference>
<keyword evidence="6" id="KW-1185">Reference proteome</keyword>
<dbReference type="InterPro" id="IPR057326">
    <property type="entry name" value="KR_dom"/>
</dbReference>